<gene>
    <name evidence="2" type="ORF">GCM10010466_08740</name>
</gene>
<comment type="caution">
    <text evidence="2">The sequence shown here is derived from an EMBL/GenBank/DDBJ whole genome shotgun (WGS) entry which is preliminary data.</text>
</comment>
<evidence type="ECO:0000313" key="3">
    <source>
        <dbReference type="Proteomes" id="UP001500320"/>
    </source>
</evidence>
<sequence>MKSKGIRMRTLEELPEGPHRRFLEALFAAYKDAGRPTLRDISRKIDDLGIDVRVSPETVRRILQGILVPGRWIYVDAVFLALCKLGGYDPDDRSWIGDGRFSARRELMHLWNDAIDNPGPDPEASSGPGPVSKIAPAPVPVADFYNSQDDLPF</sequence>
<name>A0ABP6MQD3_9ACTN</name>
<organism evidence="2 3">
    <name type="scientific">Planomonospora alba</name>
    <dbReference type="NCBI Taxonomy" id="161354"/>
    <lineage>
        <taxon>Bacteria</taxon>
        <taxon>Bacillati</taxon>
        <taxon>Actinomycetota</taxon>
        <taxon>Actinomycetes</taxon>
        <taxon>Streptosporangiales</taxon>
        <taxon>Streptosporangiaceae</taxon>
        <taxon>Planomonospora</taxon>
    </lineage>
</organism>
<keyword evidence="3" id="KW-1185">Reference proteome</keyword>
<accession>A0ABP6MQD3</accession>
<protein>
    <submittedName>
        <fullName evidence="2">Uncharacterized protein</fullName>
    </submittedName>
</protein>
<proteinExistence type="predicted"/>
<reference evidence="3" key="1">
    <citation type="journal article" date="2019" name="Int. J. Syst. Evol. Microbiol.">
        <title>The Global Catalogue of Microorganisms (GCM) 10K type strain sequencing project: providing services to taxonomists for standard genome sequencing and annotation.</title>
        <authorList>
            <consortium name="The Broad Institute Genomics Platform"/>
            <consortium name="The Broad Institute Genome Sequencing Center for Infectious Disease"/>
            <person name="Wu L."/>
            <person name="Ma J."/>
        </authorList>
    </citation>
    <scope>NUCLEOTIDE SEQUENCE [LARGE SCALE GENOMIC DNA]</scope>
    <source>
        <strain evidence="3">JCM 9373</strain>
    </source>
</reference>
<dbReference type="Proteomes" id="UP001500320">
    <property type="component" value="Unassembled WGS sequence"/>
</dbReference>
<dbReference type="EMBL" id="BAAAUT010000005">
    <property type="protein sequence ID" value="GAA3120153.1"/>
    <property type="molecule type" value="Genomic_DNA"/>
</dbReference>
<evidence type="ECO:0000313" key="2">
    <source>
        <dbReference type="EMBL" id="GAA3120153.1"/>
    </source>
</evidence>
<dbReference type="RefSeq" id="WP_344856117.1">
    <property type="nucleotide sequence ID" value="NZ_BAAAUT010000005.1"/>
</dbReference>
<evidence type="ECO:0000256" key="1">
    <source>
        <dbReference type="SAM" id="MobiDB-lite"/>
    </source>
</evidence>
<feature type="region of interest" description="Disordered" evidence="1">
    <location>
        <begin position="114"/>
        <end position="135"/>
    </location>
</feature>